<keyword evidence="5" id="KW-1185">Reference proteome</keyword>
<name>A0AAD8IEA9_9APIA</name>
<protein>
    <submittedName>
        <fullName evidence="4">Uncharacterized protein</fullName>
    </submittedName>
</protein>
<dbReference type="Proteomes" id="UP001237642">
    <property type="component" value="Unassembled WGS sequence"/>
</dbReference>
<accession>A0AAD8IEA9</accession>
<organism evidence="4 5">
    <name type="scientific">Heracleum sosnowskyi</name>
    <dbReference type="NCBI Taxonomy" id="360622"/>
    <lineage>
        <taxon>Eukaryota</taxon>
        <taxon>Viridiplantae</taxon>
        <taxon>Streptophyta</taxon>
        <taxon>Embryophyta</taxon>
        <taxon>Tracheophyta</taxon>
        <taxon>Spermatophyta</taxon>
        <taxon>Magnoliopsida</taxon>
        <taxon>eudicotyledons</taxon>
        <taxon>Gunneridae</taxon>
        <taxon>Pentapetalae</taxon>
        <taxon>asterids</taxon>
        <taxon>campanulids</taxon>
        <taxon>Apiales</taxon>
        <taxon>Apiaceae</taxon>
        <taxon>Apioideae</taxon>
        <taxon>apioid superclade</taxon>
        <taxon>Tordylieae</taxon>
        <taxon>Tordyliinae</taxon>
        <taxon>Heracleum</taxon>
    </lineage>
</organism>
<dbReference type="PANTHER" id="PTHR31623">
    <property type="entry name" value="F21J9.9"/>
    <property type="match status" value="1"/>
</dbReference>
<proteinExistence type="inferred from homology"/>
<reference evidence="4" key="1">
    <citation type="submission" date="2023-02" db="EMBL/GenBank/DDBJ databases">
        <title>Genome of toxic invasive species Heracleum sosnowskyi carries increased number of genes despite the absence of recent whole-genome duplications.</title>
        <authorList>
            <person name="Schelkunov M."/>
            <person name="Shtratnikova V."/>
            <person name="Makarenko M."/>
            <person name="Klepikova A."/>
            <person name="Omelchenko D."/>
            <person name="Novikova G."/>
            <person name="Obukhova E."/>
            <person name="Bogdanov V."/>
            <person name="Penin A."/>
            <person name="Logacheva M."/>
        </authorList>
    </citation>
    <scope>NUCLEOTIDE SEQUENCE</scope>
    <source>
        <strain evidence="4">Hsosn_3</strain>
        <tissue evidence="4">Leaf</tissue>
    </source>
</reference>
<dbReference type="AlphaFoldDB" id="A0AAD8IEA9"/>
<dbReference type="PANTHER" id="PTHR31623:SF124">
    <property type="entry name" value="VINORINE SYNTHASE-RELATED"/>
    <property type="match status" value="1"/>
</dbReference>
<evidence type="ECO:0000313" key="4">
    <source>
        <dbReference type="EMBL" id="KAK1383931.1"/>
    </source>
</evidence>
<keyword evidence="3" id="KW-0012">Acyltransferase</keyword>
<keyword evidence="2" id="KW-0808">Transferase</keyword>
<evidence type="ECO:0000256" key="2">
    <source>
        <dbReference type="ARBA" id="ARBA00022679"/>
    </source>
</evidence>
<gene>
    <name evidence="4" type="ORF">POM88_021666</name>
</gene>
<dbReference type="GO" id="GO:0016746">
    <property type="term" value="F:acyltransferase activity"/>
    <property type="evidence" value="ECO:0007669"/>
    <property type="project" value="UniProtKB-KW"/>
</dbReference>
<evidence type="ECO:0000313" key="5">
    <source>
        <dbReference type="Proteomes" id="UP001237642"/>
    </source>
</evidence>
<evidence type="ECO:0000256" key="3">
    <source>
        <dbReference type="ARBA" id="ARBA00023315"/>
    </source>
</evidence>
<sequence>MKVEVVSREFIKPYHSTPPSLRDYTISLIDELLPAMNLPTILYYVYDNHSSSTRCEHLKRSLSKVLTRFYPYAGRYIKESFMVDCSDQGSEFVEAMVDVSLDDFIGQTKNMKMEHLNCLLPRPIGADDEVTDPLLAVQVSAFACGGWAIGVLASHRIADMSTSSTFINEWAINAKKLLEGFDENHKYPMSWTSASLFPGKKLSGLPPLGLPRVKENSDDHKVVTKMFSFNKSSILRIREMARLDKSSERLPTRVQSVFGIIGKAIMDIHVANRGNSKEFLVTQTVNMREKTDPPIHKNQCGNLFLVSTAHIVAGERGVEFPSIVDLLTKSVRREVENCKMILSTGGQIIITNGFNELTKTLAKLDMSSNLVFTDWCKFPFYEADFGLGKPVWVSGINSPVGNNVYLFSDKFGEGIEAWVNLNANDMHKFEQDSNIMEFST</sequence>
<reference evidence="4" key="2">
    <citation type="submission" date="2023-05" db="EMBL/GenBank/DDBJ databases">
        <authorList>
            <person name="Schelkunov M.I."/>
        </authorList>
    </citation>
    <scope>NUCLEOTIDE SEQUENCE</scope>
    <source>
        <strain evidence="4">Hsosn_3</strain>
        <tissue evidence="4">Leaf</tissue>
    </source>
</reference>
<dbReference type="InterPro" id="IPR023213">
    <property type="entry name" value="CAT-like_dom_sf"/>
</dbReference>
<dbReference type="Pfam" id="PF02458">
    <property type="entry name" value="Transferase"/>
    <property type="match status" value="1"/>
</dbReference>
<comment type="similarity">
    <text evidence="1">Belongs to the plant acyltransferase family.</text>
</comment>
<dbReference type="EMBL" id="JAUIZM010000005">
    <property type="protein sequence ID" value="KAK1383931.1"/>
    <property type="molecule type" value="Genomic_DNA"/>
</dbReference>
<comment type="caution">
    <text evidence="4">The sequence shown here is derived from an EMBL/GenBank/DDBJ whole genome shotgun (WGS) entry which is preliminary data.</text>
</comment>
<evidence type="ECO:0000256" key="1">
    <source>
        <dbReference type="ARBA" id="ARBA00009861"/>
    </source>
</evidence>
<dbReference type="Gene3D" id="3.30.559.10">
    <property type="entry name" value="Chloramphenicol acetyltransferase-like domain"/>
    <property type="match status" value="2"/>
</dbReference>